<protein>
    <recommendedName>
        <fullName evidence="5">6-bladed beta-propeller</fullName>
    </recommendedName>
</protein>
<comment type="caution">
    <text evidence="3">The sequence shown here is derived from an EMBL/GenBank/DDBJ whole genome shotgun (WGS) entry which is preliminary data.</text>
</comment>
<dbReference type="SUPFAM" id="SSF101898">
    <property type="entry name" value="NHL repeat"/>
    <property type="match status" value="1"/>
</dbReference>
<dbReference type="PANTHER" id="PTHR24104:SF25">
    <property type="entry name" value="PROTEIN LIN-41"/>
    <property type="match status" value="1"/>
</dbReference>
<feature type="repeat" description="NHL" evidence="2">
    <location>
        <begin position="211"/>
        <end position="252"/>
    </location>
</feature>
<reference evidence="3" key="1">
    <citation type="submission" date="2019-03" db="EMBL/GenBank/DDBJ databases">
        <title>Lake Tanganyika Metagenome-Assembled Genomes (MAGs).</title>
        <authorList>
            <person name="Tran P."/>
        </authorList>
    </citation>
    <scope>NUCLEOTIDE SEQUENCE</scope>
    <source>
        <strain evidence="3">K_DeepCast_65m_m2_066</strain>
    </source>
</reference>
<dbReference type="InterPro" id="IPR050952">
    <property type="entry name" value="TRIM-NHL_E3_ligases"/>
</dbReference>
<feature type="repeat" description="NHL" evidence="2">
    <location>
        <begin position="70"/>
        <end position="113"/>
    </location>
</feature>
<proteinExistence type="predicted"/>
<feature type="repeat" description="NHL" evidence="2">
    <location>
        <begin position="296"/>
        <end position="327"/>
    </location>
</feature>
<feature type="repeat" description="NHL" evidence="2">
    <location>
        <begin position="164"/>
        <end position="207"/>
    </location>
</feature>
<dbReference type="EMBL" id="VGLS01000003">
    <property type="protein sequence ID" value="MBM3222217.1"/>
    <property type="molecule type" value="Genomic_DNA"/>
</dbReference>
<dbReference type="Proteomes" id="UP000712673">
    <property type="component" value="Unassembled WGS sequence"/>
</dbReference>
<dbReference type="Gene3D" id="2.120.10.30">
    <property type="entry name" value="TolB, C-terminal domain"/>
    <property type="match status" value="2"/>
</dbReference>
<dbReference type="InterPro" id="IPR011042">
    <property type="entry name" value="6-blade_b-propeller_TolB-like"/>
</dbReference>
<dbReference type="GO" id="GO:0061630">
    <property type="term" value="F:ubiquitin protein ligase activity"/>
    <property type="evidence" value="ECO:0007669"/>
    <property type="project" value="TreeGrafter"/>
</dbReference>
<evidence type="ECO:0000256" key="2">
    <source>
        <dbReference type="PROSITE-ProRule" id="PRU00504"/>
    </source>
</evidence>
<evidence type="ECO:0008006" key="5">
    <source>
        <dbReference type="Google" id="ProtNLM"/>
    </source>
</evidence>
<keyword evidence="1" id="KW-0677">Repeat</keyword>
<evidence type="ECO:0000313" key="4">
    <source>
        <dbReference type="Proteomes" id="UP000712673"/>
    </source>
</evidence>
<sequence>MLTTVAEGRVYDWSHAVGRGAAAGDGFNQPCSIVAGANGMMYVVSRGNENNFGSRVSKVFVGAPGDEKVHAEFCRYGTDPGRALWPNSVALDSQENVYVSDDWLNRISVFDQDGNFLSVWGTSGSAQGQLNGPAGLAFDKDDNLYVVDSRNHRIQVFTKDGRYLGGCGKLGTGPVEFNLPWGIHIDVNDDVFVADWKNNRVQKLTKNGAFLMQIAGEGARALNHPTHVTTDSEGDIYVCDWANHKLRIYTPDGDLITSLVGDAQVMSKWGQQSLNANPDMVKMRRRVKSLEREWRFCYPTAVAYDKGNDTILVADCQRGRLQIYKKDKNYSIPQFNL</sequence>
<evidence type="ECO:0000256" key="1">
    <source>
        <dbReference type="ARBA" id="ARBA00022737"/>
    </source>
</evidence>
<evidence type="ECO:0000313" key="3">
    <source>
        <dbReference type="EMBL" id="MBM3222217.1"/>
    </source>
</evidence>
<dbReference type="CDD" id="cd05819">
    <property type="entry name" value="NHL"/>
    <property type="match status" value="1"/>
</dbReference>
<dbReference type="GO" id="GO:0043161">
    <property type="term" value="P:proteasome-mediated ubiquitin-dependent protein catabolic process"/>
    <property type="evidence" value="ECO:0007669"/>
    <property type="project" value="TreeGrafter"/>
</dbReference>
<dbReference type="GO" id="GO:0000209">
    <property type="term" value="P:protein polyubiquitination"/>
    <property type="evidence" value="ECO:0007669"/>
    <property type="project" value="TreeGrafter"/>
</dbReference>
<dbReference type="PROSITE" id="PS51125">
    <property type="entry name" value="NHL"/>
    <property type="match status" value="5"/>
</dbReference>
<dbReference type="PANTHER" id="PTHR24104">
    <property type="entry name" value="E3 UBIQUITIN-PROTEIN LIGASE NHLRC1-RELATED"/>
    <property type="match status" value="1"/>
</dbReference>
<dbReference type="GO" id="GO:0008270">
    <property type="term" value="F:zinc ion binding"/>
    <property type="evidence" value="ECO:0007669"/>
    <property type="project" value="UniProtKB-KW"/>
</dbReference>
<accession>A0A937VYS4</accession>
<feature type="repeat" description="NHL" evidence="2">
    <location>
        <begin position="117"/>
        <end position="160"/>
    </location>
</feature>
<dbReference type="Pfam" id="PF01436">
    <property type="entry name" value="NHL"/>
    <property type="match status" value="4"/>
</dbReference>
<dbReference type="AlphaFoldDB" id="A0A937VYS4"/>
<organism evidence="3 4">
    <name type="scientific">Tectimicrobiota bacterium</name>
    <dbReference type="NCBI Taxonomy" id="2528274"/>
    <lineage>
        <taxon>Bacteria</taxon>
        <taxon>Pseudomonadati</taxon>
        <taxon>Nitrospinota/Tectimicrobiota group</taxon>
        <taxon>Candidatus Tectimicrobiota</taxon>
    </lineage>
</organism>
<gene>
    <name evidence="3" type="ORF">FJZ47_00210</name>
</gene>
<dbReference type="InterPro" id="IPR001258">
    <property type="entry name" value="NHL_repeat"/>
</dbReference>
<name>A0A937VYS4_UNCTE</name>